<feature type="compositionally biased region" description="Acidic residues" evidence="3">
    <location>
        <begin position="109"/>
        <end position="119"/>
    </location>
</feature>
<evidence type="ECO:0008006" key="6">
    <source>
        <dbReference type="Google" id="ProtNLM"/>
    </source>
</evidence>
<dbReference type="AlphaFoldDB" id="A0A6Q2XR80"/>
<feature type="compositionally biased region" description="Polar residues" evidence="3">
    <location>
        <begin position="1"/>
        <end position="12"/>
    </location>
</feature>
<feature type="compositionally biased region" description="Basic and acidic residues" evidence="3">
    <location>
        <begin position="204"/>
        <end position="216"/>
    </location>
</feature>
<feature type="region of interest" description="Disordered" evidence="3">
    <location>
        <begin position="469"/>
        <end position="648"/>
    </location>
</feature>
<protein>
    <recommendedName>
        <fullName evidence="6">Microtubule associated tumor suppressor candidate 2a</fullName>
    </recommendedName>
</protein>
<evidence type="ECO:0000256" key="2">
    <source>
        <dbReference type="SAM" id="Coils"/>
    </source>
</evidence>
<evidence type="ECO:0000256" key="3">
    <source>
        <dbReference type="SAM" id="MobiDB-lite"/>
    </source>
</evidence>
<feature type="compositionally biased region" description="Basic and acidic residues" evidence="3">
    <location>
        <begin position="813"/>
        <end position="827"/>
    </location>
</feature>
<feature type="coiled-coil region" evidence="2">
    <location>
        <begin position="1253"/>
        <end position="1367"/>
    </location>
</feature>
<feature type="region of interest" description="Disordered" evidence="3">
    <location>
        <begin position="688"/>
        <end position="712"/>
    </location>
</feature>
<gene>
    <name evidence="4" type="primary">ARPP21</name>
</gene>
<feature type="compositionally biased region" description="Polar residues" evidence="3">
    <location>
        <begin position="895"/>
        <end position="904"/>
    </location>
</feature>
<feature type="compositionally biased region" description="Polar residues" evidence="3">
    <location>
        <begin position="1592"/>
        <end position="1609"/>
    </location>
</feature>
<evidence type="ECO:0000313" key="4">
    <source>
        <dbReference type="Ensembl" id="ENSELUP00000055701.2"/>
    </source>
</evidence>
<feature type="compositionally biased region" description="Low complexity" evidence="3">
    <location>
        <begin position="943"/>
        <end position="955"/>
    </location>
</feature>
<feature type="compositionally biased region" description="Polar residues" evidence="3">
    <location>
        <begin position="427"/>
        <end position="437"/>
    </location>
</feature>
<feature type="region of interest" description="Disordered" evidence="3">
    <location>
        <begin position="895"/>
        <end position="955"/>
    </location>
</feature>
<dbReference type="InterPro" id="IPR051293">
    <property type="entry name" value="MTUS1/CCDC69"/>
</dbReference>
<feature type="region of interest" description="Disordered" evidence="3">
    <location>
        <begin position="412"/>
        <end position="453"/>
    </location>
</feature>
<name>A0A6Q2XR80_ESOLU</name>
<feature type="compositionally biased region" description="Low complexity" evidence="3">
    <location>
        <begin position="911"/>
        <end position="927"/>
    </location>
</feature>
<organism evidence="4 5">
    <name type="scientific">Esox lucius</name>
    <name type="common">Northern pike</name>
    <dbReference type="NCBI Taxonomy" id="8010"/>
    <lineage>
        <taxon>Eukaryota</taxon>
        <taxon>Metazoa</taxon>
        <taxon>Chordata</taxon>
        <taxon>Craniata</taxon>
        <taxon>Vertebrata</taxon>
        <taxon>Euteleostomi</taxon>
        <taxon>Actinopterygii</taxon>
        <taxon>Neopterygii</taxon>
        <taxon>Teleostei</taxon>
        <taxon>Protacanthopterygii</taxon>
        <taxon>Esociformes</taxon>
        <taxon>Esocidae</taxon>
        <taxon>Esox</taxon>
    </lineage>
</organism>
<dbReference type="Proteomes" id="UP000265140">
    <property type="component" value="Chromosome 7"/>
</dbReference>
<feature type="compositionally biased region" description="Low complexity" evidence="3">
    <location>
        <begin position="469"/>
        <end position="484"/>
    </location>
</feature>
<feature type="compositionally biased region" description="Polar residues" evidence="3">
    <location>
        <begin position="352"/>
        <end position="364"/>
    </location>
</feature>
<accession>A0A6Q2XR80</accession>
<dbReference type="Ensembl" id="ENSELUT00000076840.2">
    <property type="protein sequence ID" value="ENSELUP00000055701.2"/>
    <property type="gene ID" value="ENSELUG00000010789.3"/>
</dbReference>
<feature type="compositionally biased region" description="Polar residues" evidence="3">
    <location>
        <begin position="1536"/>
        <end position="1550"/>
    </location>
</feature>
<dbReference type="GO" id="GO:0008017">
    <property type="term" value="F:microtubule binding"/>
    <property type="evidence" value="ECO:0007669"/>
    <property type="project" value="TreeGrafter"/>
</dbReference>
<feature type="compositionally biased region" description="Polar residues" evidence="3">
    <location>
        <begin position="1056"/>
        <end position="1065"/>
    </location>
</feature>
<dbReference type="PANTHER" id="PTHR24200">
    <property type="entry name" value="TOUCAN, ISOFORM A"/>
    <property type="match status" value="1"/>
</dbReference>
<feature type="compositionally biased region" description="Polar residues" evidence="3">
    <location>
        <begin position="533"/>
        <end position="549"/>
    </location>
</feature>
<dbReference type="Bgee" id="ENSELUG00000010789">
    <property type="expression patterns" value="Expressed in brain and 3 other cell types or tissues"/>
</dbReference>
<sequence>MSVPANLQSMSVNGREMKNNNKSQPPPTRPIGDANANQLALTREDGEGTREVLVETQGHVASSPLLPLVAQREAQDKLMIWDREKQSVGRDLRHFELLDCCEIHNCHEDGEEEKEDGGEDSNGGGDDGLMSMSSSSTASSVSAYRNDNDSNGKDGEIDQERGMDRARETEVEKGEEREKIGGNERDVLLRSSEDLDDGNPGSEGGKERTSGEQRKKVDRIIDHLKEAQCLSENKVSDTSLSMSAVSPFCVSLDKALDPLSCTLLPNFNPNPNLDPNHNRKPMANSYVTTSALNPGRFKKRAPLVDQNRNSSAAAQSQETPDSEVHQYQRSADQGVHNQNQETPTPSLELLGGQSTTQEQGSNQDIVTQRQELRYSQGSIHFSSDRRMGQKKMDGEKVLPLPRRQQLVRPLCQSEPGKGRAVAEPNTWRHSSPSQSSDADPMVMDLGHGGVNDGHTQEILEIKSARVNNSNYSHNLSNSQPSSSPGDFQPSQASRPALREARSLGRQVSSVGRNSSPTSPTSPSSSLERRRQYKAQSQFTYCRSACSSPNRHGATPTTQSHTPPPSPLRTPQGSPWRQQQQQQLMSPSRIITGTARYPQGCGSSGLRPPLKSNLTSGIPKPPLHHQPALNPGTTDRSPPPKCPPKPKGVRPKIITYVRKGPQLKPQASDGPYQVSTLPSRLSAYTHTHSPRPAIHPATTPTPRTCSSSPDTHTNVKSCVVAESRNPPVLSASNLLYDKYRQEMQRNRLLSSGPMGPGLRPPGHTHTLPPTHTHSPPDQHSGTNAQTHSCTAPPKLASKAESVCGPPVDKFLLTEKGRKLGSPSREEPTSSRMVSQAADAYSSCSLLRSSRGLRPQLGLGAVARGNPGSGVVTATKSQMMVQSQRSALGFSQPVQAVSPATNQNGHEITGGYRRPSTTPSTASAHTSRTLLPKSGQTGLRAPGFSSARLSPGSSGLPGPGRLAGFSFVRTSSVSSVSSLQSVDSTQSEPCRPGPSVGDDPPHHRGTDPPSTDLQRPGGPRNYSPHGLQPPSTPALPRRYLPAQPRGSPVGVRKEFQRSSEITRSLPSSPKRLAVVPPKPQSPVLSRQRPAGTVPTGSPRRVAPFRPQQDQQENMQKEKEEAQRKEREREQEERNREREKQREEVQRLQSRCEEQDEQLRNLRNELKATNLGLQAFIITTQHYCLQNESAEEKEKDLFLEIHRIKEEVASNTAEWRRLQRDKAELEVGFEREFQELQLQQEKELAAVEAELRACNSKETQHLRAEHQEEVEEIRAQQQEQIEELMVNHEVAIQELRDMHNITMTTLHEEHARTMRDLRKSFEQQKANLEENFEKLRLSLQDQVDTLTFQNRSLRDKAKRFEEALRKSTDEKIQEALAPYQHIEEDLKSLKDVVVMKNTQIHQQEKKISDLERVQAQKNVVLEERIHVLQQQNEDLMARIDNNLALSRQLSEENANLQENVEKESSEKKRLSRNNEELLWRLQTSPLCSPCSSPLHQSFSTSPLPSCSLFSSSPGTGGGQGIDYPIPCCEGYPPPTPTYCHSPSHKTNQNQSPGLATPTHRAFSNQNQSPGPATPTHREFSNQNQSQGPAMPTHRGLSNQNPTLGPTTPTHRASPSHCHSPARLNPLMR</sequence>
<feature type="compositionally biased region" description="Polar residues" evidence="3">
    <location>
        <begin position="776"/>
        <end position="788"/>
    </location>
</feature>
<reference evidence="5" key="1">
    <citation type="journal article" date="2014" name="PLoS ONE">
        <title>The genome and linkage map of the northern pike (Esox lucius): conserved synteny revealed between the salmonid sister group and the Neoteleostei.</title>
        <authorList>
            <person name="Rondeau E.B."/>
            <person name="Minkley D.R."/>
            <person name="Leong J.S."/>
            <person name="Messmer A.M."/>
            <person name="Jantzen J.R."/>
            <person name="von Schalburg K.R."/>
            <person name="Lemon C."/>
            <person name="Bird N.H."/>
            <person name="Koop B.F."/>
        </authorList>
    </citation>
    <scope>NUCLEOTIDE SEQUENCE</scope>
</reference>
<keyword evidence="5" id="KW-1185">Reference proteome</keyword>
<dbReference type="PANTHER" id="PTHR24200:SF15">
    <property type="entry name" value="MICROTUBULE-ASSOCIATED TUMOR SUPPRESSOR CANDIDATE 2-LIKE ISOFORM X1"/>
    <property type="match status" value="1"/>
</dbReference>
<feature type="coiled-coil region" evidence="2">
    <location>
        <begin position="1415"/>
        <end position="1477"/>
    </location>
</feature>
<evidence type="ECO:0000256" key="1">
    <source>
        <dbReference type="ARBA" id="ARBA00023054"/>
    </source>
</evidence>
<dbReference type="SUPFAM" id="SSF58113">
    <property type="entry name" value="Apolipoprotein A-I"/>
    <property type="match status" value="1"/>
</dbReference>
<feature type="region of interest" description="Disordered" evidence="3">
    <location>
        <begin position="109"/>
        <end position="216"/>
    </location>
</feature>
<reference evidence="4" key="2">
    <citation type="submission" date="2020-02" db="EMBL/GenBank/DDBJ databases">
        <title>Esox lucius (northern pike) genome, fEsoLuc1, primary haplotype.</title>
        <authorList>
            <person name="Myers G."/>
            <person name="Karagic N."/>
            <person name="Meyer A."/>
            <person name="Pippel M."/>
            <person name="Reichard M."/>
            <person name="Winkler S."/>
            <person name="Tracey A."/>
            <person name="Sims Y."/>
            <person name="Howe K."/>
            <person name="Rhie A."/>
            <person name="Formenti G."/>
            <person name="Durbin R."/>
            <person name="Fedrigo O."/>
            <person name="Jarvis E.D."/>
        </authorList>
    </citation>
    <scope>NUCLEOTIDE SEQUENCE [LARGE SCALE GENOMIC DNA]</scope>
</reference>
<feature type="compositionally biased region" description="Low complexity" evidence="3">
    <location>
        <begin position="514"/>
        <end position="525"/>
    </location>
</feature>
<feature type="compositionally biased region" description="Low complexity" evidence="3">
    <location>
        <begin position="759"/>
        <end position="774"/>
    </location>
</feature>
<dbReference type="GO" id="GO:0005634">
    <property type="term" value="C:nucleus"/>
    <property type="evidence" value="ECO:0007669"/>
    <property type="project" value="TreeGrafter"/>
</dbReference>
<keyword evidence="1 2" id="KW-0175">Coiled coil</keyword>
<feature type="compositionally biased region" description="Basic and acidic residues" evidence="3">
    <location>
        <begin position="146"/>
        <end position="193"/>
    </location>
</feature>
<feature type="region of interest" description="Disordered" evidence="3">
    <location>
        <begin position="976"/>
        <end position="1152"/>
    </location>
</feature>
<feature type="region of interest" description="Disordered" evidence="3">
    <location>
        <begin position="1"/>
        <end position="49"/>
    </location>
</feature>
<dbReference type="GO" id="GO:0005737">
    <property type="term" value="C:cytoplasm"/>
    <property type="evidence" value="ECO:0007669"/>
    <property type="project" value="TreeGrafter"/>
</dbReference>
<feature type="compositionally biased region" description="Basic and acidic residues" evidence="3">
    <location>
        <begin position="1112"/>
        <end position="1152"/>
    </location>
</feature>
<feature type="compositionally biased region" description="Low complexity" evidence="3">
    <location>
        <begin position="697"/>
        <end position="710"/>
    </location>
</feature>
<reference evidence="4" key="3">
    <citation type="submission" date="2025-08" db="UniProtKB">
        <authorList>
            <consortium name="Ensembl"/>
        </authorList>
    </citation>
    <scope>IDENTIFICATION</scope>
</reference>
<feature type="region of interest" description="Disordered" evidence="3">
    <location>
        <begin position="302"/>
        <end position="364"/>
    </location>
</feature>
<feature type="region of interest" description="Disordered" evidence="3">
    <location>
        <begin position="813"/>
        <end position="833"/>
    </location>
</feature>
<feature type="compositionally biased region" description="Pro residues" evidence="3">
    <location>
        <begin position="636"/>
        <end position="645"/>
    </location>
</feature>
<evidence type="ECO:0000313" key="5">
    <source>
        <dbReference type="Proteomes" id="UP000265140"/>
    </source>
</evidence>
<feature type="compositionally biased region" description="Low complexity" evidence="3">
    <location>
        <begin position="128"/>
        <end position="142"/>
    </location>
</feature>
<feature type="region of interest" description="Disordered" evidence="3">
    <location>
        <begin position="747"/>
        <end position="801"/>
    </location>
</feature>
<feature type="compositionally biased region" description="Low complexity" evidence="3">
    <location>
        <begin position="976"/>
        <end position="985"/>
    </location>
</feature>
<feature type="region of interest" description="Disordered" evidence="3">
    <location>
        <begin position="1536"/>
        <end position="1625"/>
    </location>
</feature>
<feature type="compositionally biased region" description="Polar residues" evidence="3">
    <location>
        <begin position="306"/>
        <end position="345"/>
    </location>
</feature>
<dbReference type="GeneTree" id="ENSGT00950000183026"/>
<feature type="compositionally biased region" description="Polar residues" evidence="3">
    <location>
        <begin position="1558"/>
        <end position="1567"/>
    </location>
</feature>
<reference evidence="4" key="4">
    <citation type="submission" date="2025-09" db="UniProtKB">
        <authorList>
            <consortium name="Ensembl"/>
        </authorList>
    </citation>
    <scope>IDENTIFICATION</scope>
</reference>
<proteinExistence type="predicted"/>